<keyword evidence="3" id="KW-1185">Reference proteome</keyword>
<feature type="region of interest" description="Disordered" evidence="1">
    <location>
        <begin position="69"/>
        <end position="108"/>
    </location>
</feature>
<feature type="compositionally biased region" description="Basic and acidic residues" evidence="1">
    <location>
        <begin position="92"/>
        <end position="108"/>
    </location>
</feature>
<dbReference type="Proteomes" id="UP000266841">
    <property type="component" value="Unassembled WGS sequence"/>
</dbReference>
<dbReference type="EMBL" id="AGNL01028662">
    <property type="protein sequence ID" value="EJK57308.1"/>
    <property type="molecule type" value="Genomic_DNA"/>
</dbReference>
<gene>
    <name evidence="2" type="ORF">THAOC_22663</name>
</gene>
<protein>
    <submittedName>
        <fullName evidence="2">Uncharacterized protein</fullName>
    </submittedName>
</protein>
<reference evidence="2 3" key="1">
    <citation type="journal article" date="2012" name="Genome Biol.">
        <title>Genome and low-iron response of an oceanic diatom adapted to chronic iron limitation.</title>
        <authorList>
            <person name="Lommer M."/>
            <person name="Specht M."/>
            <person name="Roy A.S."/>
            <person name="Kraemer L."/>
            <person name="Andreson R."/>
            <person name="Gutowska M.A."/>
            <person name="Wolf J."/>
            <person name="Bergner S.V."/>
            <person name="Schilhabel M.B."/>
            <person name="Klostermeier U.C."/>
            <person name="Beiko R.G."/>
            <person name="Rosenstiel P."/>
            <person name="Hippler M."/>
            <person name="Laroche J."/>
        </authorList>
    </citation>
    <scope>NUCLEOTIDE SEQUENCE [LARGE SCALE GENOMIC DNA]</scope>
    <source>
        <strain evidence="2 3">CCMP1005</strain>
    </source>
</reference>
<comment type="caution">
    <text evidence="2">The sequence shown here is derived from an EMBL/GenBank/DDBJ whole genome shotgun (WGS) entry which is preliminary data.</text>
</comment>
<proteinExistence type="predicted"/>
<evidence type="ECO:0000256" key="1">
    <source>
        <dbReference type="SAM" id="MobiDB-lite"/>
    </source>
</evidence>
<evidence type="ECO:0000313" key="3">
    <source>
        <dbReference type="Proteomes" id="UP000266841"/>
    </source>
</evidence>
<dbReference type="AlphaFoldDB" id="K0RTZ1"/>
<name>K0RTZ1_THAOC</name>
<sequence length="126" mass="14457">MERPANSIWLDFKERRLTEKLRRTLLPTQTEMHTNAVQRWTTAAKCARSCLTSIRRDVRTRKASSHRLVAAHESGGRSLAAPTSSRGFSGDSGHDDAYTPEQRREDHRHCVELVQTRDSEGYCEFQ</sequence>
<accession>K0RTZ1</accession>
<organism evidence="2 3">
    <name type="scientific">Thalassiosira oceanica</name>
    <name type="common">Marine diatom</name>
    <dbReference type="NCBI Taxonomy" id="159749"/>
    <lineage>
        <taxon>Eukaryota</taxon>
        <taxon>Sar</taxon>
        <taxon>Stramenopiles</taxon>
        <taxon>Ochrophyta</taxon>
        <taxon>Bacillariophyta</taxon>
        <taxon>Coscinodiscophyceae</taxon>
        <taxon>Thalassiosirophycidae</taxon>
        <taxon>Thalassiosirales</taxon>
        <taxon>Thalassiosiraceae</taxon>
        <taxon>Thalassiosira</taxon>
    </lineage>
</organism>
<evidence type="ECO:0000313" key="2">
    <source>
        <dbReference type="EMBL" id="EJK57308.1"/>
    </source>
</evidence>